<keyword evidence="2" id="KW-1185">Reference proteome</keyword>
<dbReference type="Gramene" id="Solyc12g099460.1.1">
    <property type="protein sequence ID" value="Solyc12g099460.1.1.1"/>
    <property type="gene ID" value="Solyc12g099460.1"/>
</dbReference>
<reference evidence="1" key="1">
    <citation type="journal article" date="2012" name="Nature">
        <title>The tomato genome sequence provides insights into fleshy fruit evolution.</title>
        <authorList>
            <consortium name="Tomato Genome Consortium"/>
        </authorList>
    </citation>
    <scope>NUCLEOTIDE SEQUENCE [LARGE SCALE GENOMIC DNA]</scope>
    <source>
        <strain evidence="1">cv. Heinz 1706</strain>
    </source>
</reference>
<dbReference type="EnsemblPlants" id="Solyc12g099460.1.1">
    <property type="protein sequence ID" value="Solyc12g099460.1.1.1"/>
    <property type="gene ID" value="Solyc12g099460.1"/>
</dbReference>
<dbReference type="InParanoid" id="A0A3Q7JEV1"/>
<proteinExistence type="predicted"/>
<protein>
    <submittedName>
        <fullName evidence="1">Uncharacterized protein</fullName>
    </submittedName>
</protein>
<organism evidence="1">
    <name type="scientific">Solanum lycopersicum</name>
    <name type="common">Tomato</name>
    <name type="synonym">Lycopersicon esculentum</name>
    <dbReference type="NCBI Taxonomy" id="4081"/>
    <lineage>
        <taxon>Eukaryota</taxon>
        <taxon>Viridiplantae</taxon>
        <taxon>Streptophyta</taxon>
        <taxon>Embryophyta</taxon>
        <taxon>Tracheophyta</taxon>
        <taxon>Spermatophyta</taxon>
        <taxon>Magnoliopsida</taxon>
        <taxon>eudicotyledons</taxon>
        <taxon>Gunneridae</taxon>
        <taxon>Pentapetalae</taxon>
        <taxon>asterids</taxon>
        <taxon>lamiids</taxon>
        <taxon>Solanales</taxon>
        <taxon>Solanaceae</taxon>
        <taxon>Solanoideae</taxon>
        <taxon>Solaneae</taxon>
        <taxon>Solanum</taxon>
        <taxon>Solanum subgen. Lycopersicon</taxon>
    </lineage>
</organism>
<evidence type="ECO:0000313" key="1">
    <source>
        <dbReference type="EnsemblPlants" id="Solyc12g099460.1.1.1"/>
    </source>
</evidence>
<evidence type="ECO:0000313" key="2">
    <source>
        <dbReference type="Proteomes" id="UP000004994"/>
    </source>
</evidence>
<reference evidence="1" key="2">
    <citation type="submission" date="2019-01" db="UniProtKB">
        <authorList>
            <consortium name="EnsemblPlants"/>
        </authorList>
    </citation>
    <scope>IDENTIFICATION</scope>
    <source>
        <strain evidence="1">cv. Heinz 1706</strain>
    </source>
</reference>
<sequence length="49" mass="5414">MGDFKCRSKVVLVETITVSITLKVVAKRCILVTTLIAAETFTCCGKRCY</sequence>
<dbReference type="Proteomes" id="UP000004994">
    <property type="component" value="Chromosome 12"/>
</dbReference>
<accession>A0A3Q7JEV1</accession>
<dbReference type="AlphaFoldDB" id="A0A3Q7JEV1"/>
<name>A0A3Q7JEV1_SOLLC</name>
<dbReference type="PaxDb" id="4081-Solyc12g099460.1.1"/>